<dbReference type="Proteomes" id="UP001609219">
    <property type="component" value="Unassembled WGS sequence"/>
</dbReference>
<dbReference type="Proteomes" id="UP001609176">
    <property type="component" value="Unassembled WGS sequence"/>
</dbReference>
<name>A0ABW7K8I1_9NOCA</name>
<accession>A0ABW7K8I1</accession>
<dbReference type="RefSeq" id="WP_395123631.1">
    <property type="nucleotide sequence ID" value="NZ_JBIMSN010000094.1"/>
</dbReference>
<evidence type="ECO:0000313" key="4">
    <source>
        <dbReference type="Proteomes" id="UP001609219"/>
    </source>
</evidence>
<proteinExistence type="predicted"/>
<evidence type="ECO:0000313" key="3">
    <source>
        <dbReference type="Proteomes" id="UP001609176"/>
    </source>
</evidence>
<protein>
    <submittedName>
        <fullName evidence="1">Uncharacterized protein</fullName>
    </submittedName>
</protein>
<reference evidence="3 4" key="1">
    <citation type="submission" date="2024-10" db="EMBL/GenBank/DDBJ databases">
        <authorList>
            <person name="Riesco R."/>
        </authorList>
    </citation>
    <scope>NUCLEOTIDE SEQUENCE [LARGE SCALE GENOMIC DNA]</scope>
    <source>
        <strain evidence="2 3">NCIMB 15448</strain>
        <strain evidence="1 4">NCIMB 15450</strain>
    </source>
</reference>
<evidence type="ECO:0000313" key="2">
    <source>
        <dbReference type="EMBL" id="MFH5241159.1"/>
    </source>
</evidence>
<organism evidence="1 4">
    <name type="scientific">Antrihabitans spumae</name>
    <dbReference type="NCBI Taxonomy" id="3373370"/>
    <lineage>
        <taxon>Bacteria</taxon>
        <taxon>Bacillati</taxon>
        <taxon>Actinomycetota</taxon>
        <taxon>Actinomycetes</taxon>
        <taxon>Mycobacteriales</taxon>
        <taxon>Nocardiaceae</taxon>
        <taxon>Antrihabitans</taxon>
    </lineage>
</organism>
<evidence type="ECO:0000313" key="1">
    <source>
        <dbReference type="EMBL" id="MFH5230866.1"/>
    </source>
</evidence>
<dbReference type="EMBL" id="JBIMSN010000094">
    <property type="protein sequence ID" value="MFH5230866.1"/>
    <property type="molecule type" value="Genomic_DNA"/>
</dbReference>
<gene>
    <name evidence="2" type="ORF">ACHIPV_04570</name>
    <name evidence="1" type="ORF">ACHIRB_20185</name>
</gene>
<dbReference type="EMBL" id="JBIMSP010000004">
    <property type="protein sequence ID" value="MFH5241159.1"/>
    <property type="molecule type" value="Genomic_DNA"/>
</dbReference>
<comment type="caution">
    <text evidence="1">The sequence shown here is derived from an EMBL/GenBank/DDBJ whole genome shotgun (WGS) entry which is preliminary data.</text>
</comment>
<keyword evidence="4" id="KW-1185">Reference proteome</keyword>
<sequence length="373" mass="41664">MRHYSLDDWDEGVVLAALGEWFQALDIPMPGRIVVDLKPDSGNLNDGPGTVSLLDELKRRMTGYASADLALWGVAYEHLRVSRERIGRDQLGLLVPSHLAHVAAALRKGESALDLRALAANMLTAFTNGLLGVSVGPDAVHLVRRPAMHRIGGRLHRVDGPALEWADGSRSFFLRGTQFTEAEHGMASSRSYTAADAVAIRNHWKRAAAIAMLMPEEKLRALDASLPGEWEVDEQHKWAPTPQIGTAAATCVLWRSPAALRPMSEAFELVETIAHEVGLWRHVLRCRCCGGKYFFQFYELEDDWDHDNEYYCTWVPYETDAELARIVTDQSKDLAEYTPRLCGYYRLLDGHDNVYCLGANPTLHWVVLPHVPG</sequence>